<dbReference type="EMBL" id="CP041372">
    <property type="protein sequence ID" value="QKS72137.1"/>
    <property type="molecule type" value="Genomic_DNA"/>
</dbReference>
<reference evidence="2" key="1">
    <citation type="submission" date="2019-07" db="EMBL/GenBank/DDBJ databases">
        <title>Bacillus alkalisoli sp. nov. isolated from saline soil.</title>
        <authorList>
            <person name="Sun J.-Q."/>
            <person name="Xu L."/>
        </authorList>
    </citation>
    <scope>NUCLEOTIDE SEQUENCE [LARGE SCALE GENOMIC DNA]</scope>
    <source>
        <strain evidence="2">M4U3P1</strain>
    </source>
</reference>
<gene>
    <name evidence="1" type="ORF">FLK61_36370</name>
</gene>
<keyword evidence="2" id="KW-1185">Reference proteome</keyword>
<dbReference type="KEGG" id="psua:FLK61_36370"/>
<protein>
    <submittedName>
        <fullName evidence="1">Uncharacterized protein</fullName>
    </submittedName>
</protein>
<sequence>MSTLLMMILSAGAIFFVIQTDVLSADGGNDYENGTLAYTFSDETYFFHLSRESIRDTIEEATSTVESIEGYLLEETMSTLTQPDIAFVYVETPRLTAIKETKLIYDHFGRTPSVPEMEAKLSDQFLPIHVRFTSNRGFVYEVVLYQGAEKVSSIKREVTGAGAMQTVYVDTSGIDFSQPATVVVEDQMDEALFVEYAVDFGSLNRK</sequence>
<dbReference type="AlphaFoldDB" id="A0A859FGB7"/>
<organism evidence="1 2">
    <name type="scientific">Paenalkalicoccus suaedae</name>
    <dbReference type="NCBI Taxonomy" id="2592382"/>
    <lineage>
        <taxon>Bacteria</taxon>
        <taxon>Bacillati</taxon>
        <taxon>Bacillota</taxon>
        <taxon>Bacilli</taxon>
        <taxon>Bacillales</taxon>
        <taxon>Bacillaceae</taxon>
        <taxon>Paenalkalicoccus</taxon>
    </lineage>
</organism>
<dbReference type="Proteomes" id="UP000318138">
    <property type="component" value="Chromosome"/>
</dbReference>
<name>A0A859FGB7_9BACI</name>
<accession>A0A859FGB7</accession>
<evidence type="ECO:0000313" key="1">
    <source>
        <dbReference type="EMBL" id="QKS72137.1"/>
    </source>
</evidence>
<evidence type="ECO:0000313" key="2">
    <source>
        <dbReference type="Proteomes" id="UP000318138"/>
    </source>
</evidence>
<proteinExistence type="predicted"/>